<name>A0A6C1B1I2_9RHOO</name>
<dbReference type="SMART" id="SM00912">
    <property type="entry name" value="Haemagg_act"/>
    <property type="match status" value="1"/>
</dbReference>
<dbReference type="InterPro" id="IPR012334">
    <property type="entry name" value="Pectin_lyas_fold"/>
</dbReference>
<proteinExistence type="predicted"/>
<evidence type="ECO:0000313" key="6">
    <source>
        <dbReference type="EMBL" id="QID16210.1"/>
    </source>
</evidence>
<dbReference type="GO" id="GO:0005576">
    <property type="term" value="C:extracellular region"/>
    <property type="evidence" value="ECO:0007669"/>
    <property type="project" value="UniProtKB-SubCell"/>
</dbReference>
<feature type="region of interest" description="Disordered" evidence="4">
    <location>
        <begin position="3682"/>
        <end position="3701"/>
    </location>
</feature>
<dbReference type="RefSeq" id="WP_173763376.1">
    <property type="nucleotide sequence ID" value="NZ_CP048836.1"/>
</dbReference>
<evidence type="ECO:0000256" key="4">
    <source>
        <dbReference type="SAM" id="MobiDB-lite"/>
    </source>
</evidence>
<dbReference type="SUPFAM" id="SSF51126">
    <property type="entry name" value="Pectin lyase-like"/>
    <property type="match status" value="1"/>
</dbReference>
<dbReference type="InterPro" id="IPR008638">
    <property type="entry name" value="FhaB/CdiA-like_TPS"/>
</dbReference>
<evidence type="ECO:0000256" key="3">
    <source>
        <dbReference type="ARBA" id="ARBA00022729"/>
    </source>
</evidence>
<reference evidence="6 7" key="1">
    <citation type="submission" date="2020-02" db="EMBL/GenBank/DDBJ databases">
        <title>Nitrogenibacter mangrovi gen. nov., sp. nov. isolated from mangrove sediment, a denitrifying betaproteobacterium.</title>
        <authorList>
            <person name="Liao H."/>
            <person name="Tian Y."/>
        </authorList>
    </citation>
    <scope>NUCLEOTIDE SEQUENCE [LARGE SCALE GENOMIC DNA]</scope>
    <source>
        <strain evidence="6 7">M9-3-2</strain>
    </source>
</reference>
<protein>
    <submittedName>
        <fullName evidence="6">Filamentous hemagglutinin N-terminal domain-containing protein</fullName>
    </submittedName>
</protein>
<keyword evidence="7" id="KW-1185">Reference proteome</keyword>
<evidence type="ECO:0000256" key="2">
    <source>
        <dbReference type="ARBA" id="ARBA00022525"/>
    </source>
</evidence>
<dbReference type="InterPro" id="IPR050909">
    <property type="entry name" value="Bact_Autotransporter_VF"/>
</dbReference>
<organism evidence="6 7">
    <name type="scientific">Nitrogeniibacter mangrovi</name>
    <dbReference type="NCBI Taxonomy" id="2016596"/>
    <lineage>
        <taxon>Bacteria</taxon>
        <taxon>Pseudomonadati</taxon>
        <taxon>Pseudomonadota</taxon>
        <taxon>Betaproteobacteria</taxon>
        <taxon>Rhodocyclales</taxon>
        <taxon>Zoogloeaceae</taxon>
        <taxon>Nitrogeniibacter</taxon>
    </lineage>
</organism>
<keyword evidence="2" id="KW-0964">Secreted</keyword>
<evidence type="ECO:0000259" key="5">
    <source>
        <dbReference type="SMART" id="SM00912"/>
    </source>
</evidence>
<dbReference type="Proteomes" id="UP000501991">
    <property type="component" value="Chromosome"/>
</dbReference>
<evidence type="ECO:0000256" key="1">
    <source>
        <dbReference type="ARBA" id="ARBA00004613"/>
    </source>
</evidence>
<dbReference type="InterPro" id="IPR021026">
    <property type="entry name" value="Filamn_hemagglutn_DUF3739"/>
</dbReference>
<accession>A0A6C1B1I2</accession>
<comment type="subcellular location">
    <subcellularLocation>
        <location evidence="1">Secreted</location>
    </subcellularLocation>
</comment>
<dbReference type="PANTHER" id="PTHR12338">
    <property type="entry name" value="AUTOTRANSPORTER"/>
    <property type="match status" value="1"/>
</dbReference>
<dbReference type="KEGG" id="azq:G3580_00360"/>
<dbReference type="Gene3D" id="2.160.20.10">
    <property type="entry name" value="Single-stranded right-handed beta-helix, Pectin lyase-like"/>
    <property type="match status" value="1"/>
</dbReference>
<dbReference type="InterPro" id="IPR011050">
    <property type="entry name" value="Pectin_lyase_fold/virulence"/>
</dbReference>
<gene>
    <name evidence="6" type="ORF">G3580_00360</name>
</gene>
<dbReference type="NCBIfam" id="TIGR01901">
    <property type="entry name" value="adhes_NPXG"/>
    <property type="match status" value="1"/>
</dbReference>
<evidence type="ECO:0000313" key="7">
    <source>
        <dbReference type="Proteomes" id="UP000501991"/>
    </source>
</evidence>
<dbReference type="EMBL" id="CP048836">
    <property type="protein sequence ID" value="QID16210.1"/>
    <property type="molecule type" value="Genomic_DNA"/>
</dbReference>
<dbReference type="Pfam" id="PF12545">
    <property type="entry name" value="DUF3739"/>
    <property type="match status" value="1"/>
</dbReference>
<dbReference type="PANTHER" id="PTHR12338:SF8">
    <property type="entry name" value="HEME_HEMOPEXIN-BINDING PROTEIN"/>
    <property type="match status" value="1"/>
</dbReference>
<feature type="domain" description="Filamentous haemagglutinin FhaB/tRNA nuclease CdiA-like TPS" evidence="5">
    <location>
        <begin position="57"/>
        <end position="170"/>
    </location>
</feature>
<dbReference type="Pfam" id="PF05860">
    <property type="entry name" value="TPS"/>
    <property type="match status" value="1"/>
</dbReference>
<keyword evidence="3" id="KW-0732">Signal</keyword>
<sequence>MNRNRYRLVMSRRLGVRIPVAEHVSSCPKGAAPLAVAVALAALAGNALAGANLPTPAAAFVRPGSPGTANLPNIVGQTMTIRQTSQAPVVMQWQNFDIGRGYTVRFDQPSAQSRAINVVLPGGPRSDIYGNLQANGQVYLFNQAGILFGPGARVDVSGLVASTLKLNDKLIDQSLSSLSAYDASSSQYVWSEAALSRDGTAGDIRIERGAHIVAAKNGRVLIAAPNVSNAGEISTPEGQTILAAGEKLYLADSVDSRLRGVLVEVSGGGNAHNEATGELLAERGNITLAGLNVAQRGAARATTSVTLNGSIYLKARDNVVGNAGERTSYFTGGAVVLGEQSTTEVVPETANTDDVLRDDAPFNPSEVEISGKTIDLERDARISATAGKVTLTTLGGRPVGDSNDFSPDPDSAIRIADGARIDVSGLRNVAVAADRDVVEIELRGDELKDSPLQRDTAAGRPLYGEKIYMDVVKGSQVADGDTPLADVSGYRAGIERDVAELSTAGGDIVLQSEGTVSVDAGATLDVSGGSVVYRAQMDGTKRLVPKTLLQTVAGTWVAAESASAKLRYTGRTRTLLQQVPDRLVGNDAGRVVVTGRQVRLDGALKAETVNGYEQRTGAAQSARWYDWSYTPGDAGAVQAFVTQMDNLLLERERNRVLVEQYLGNAQRKPYMTQTGRRTWTGATRAQGGVLELRSNLADAATSPSVGNIVLTDAPPAAAARDADTLYLRASWLGGGGFNQFLLNTAGQFTVPAGVRLVGEAGARLTVNARQVDVEGAQAGHAGARIRLPGGEIALTTTDTSGAAISAPEGHGIAVGAGATLSTAGLWTNDLSAPPTALDPAASAVDGGRVTLASNANLTVEGAIDVSAGAWQGVNGAIAYGDGGAIALSTGRFGDGVRPERVLSLGEDAILSGYATASTDGFDSGHGGRLTIDASSLFITRLHDARDPLAPTPARTLVLSEDVLRRGGFADVALTGKTDVTVEDGAHLPLVAQVRRLGTAQRAAASGGSPQSFTLGADTAGVGGATSLSLTSAEEGVGAIRVGTGAHIATVAGGRIALDAAASIAVDGALVAHGGRIDLSTALASPTLTDRQFLDPTNKIHIGQHGRLDVSGMARATPGTQWHEGAVLDGGAIQVDAGRGYVVVQSGAELNADGATGVFDVVSPFGVVARDRTLASAGGEIALSAREGLLVDGLLSARAGAGGVAGGALSLALTAQGQWVGVAGEAFGGDPNPQRRLVLTTGGSAGADAIAANAIVPSAQHLGTARVAVDTIAAGGFQDVRLASSDRITVDGDTALTVPGRLRIETPNLVGDGASALALRAASVELTQHDDTAQRKTPLAPTAATGTGSLSVEAGQIDVRGQVAVSGFAQVGLASADELRFSGQDNGAGALGRLVTNGDLSLSAAVIYPTSGAEVSVEVRNNPTGRITLAAVGADHIVYSALGSLSLIAPQIEHGGRLRAPFGALTLAAGTLTDTGTALGGSAYTMAANGRVTLRDGSVTSISADGATIPYGQTQVAGRDWVFDTGASLDALTAAPDARVALTGDTVAVDDGALVDLSGGGDLQAWEFIAGRGGSTDILANEASDTYALLPLLGAGSAPYAADAWAGSALKSGQVVRILDGAAGLAPGVYALLPGRYGLMAGAYTIRVRSDMADLPHGADFVGTDGIPVVAARFGERVIGGAVFDNRTVGVEVLTGRDVRLRSEYLETYASRAFDQGGSVNDAGRLAVRAGAAMDLSGIVRANRSAGARGAQIDLTADRLAVLADPLTAQAGEVVLSTGMLAGLDAESLLLGATRERLADDAGTTVWALSSDAASGGASQVRVDTAGGDPLQAPEIILAARDRVAIAADSRIEATAGADETAQQFRLGGDGALLRLSSGGAGEVRRSGTVGASGDLALGRNAVLAGRSLTLDATGSVALAGADAGHRQFDLSGAEGAVALAASRLAFGQVPAGTGGLVLDDAALAEFEGAGALSLRSYSTVDLYGNASIGSATLDALMIDAAGIVSHDGAGLTQTITAGTVTLSNRDGATGATAAAQPGSTLRIAADRLVLGETGATDFTISGAERSEWAAASEVVGSGTGQVHVGGDLAIETGRVAVATGADYAVNADGALDVAATPLAAPVAPAGLGGRLAMSATQIAVGGRIEATAGRVVLSARDGDVVIDSGDTAKPAVVSAAGTDVALGPEQVALPAGEVALESRQGDVRVGPAGVLDVSAPGGADAGAVTIAATNGTFALDGQLKATIDTADGAAPQGGQLDVDVAHLDTPNGNLAAIAQRSAEFTRLVQLRVRAGDLRLDAGDRIAAQDIGLFADDGHITLQGELDASGDKGGTIRAYANAGARSGSGVLSVDGARLLARGEGDGGEGQGTAGEGGRIELGVSARDGSTETPRLSLVAGTLDVSSQHAEGGRVVLSAPRGADGVSVAMDPIDTHVVDLVGARDVVVQGYVRESASNIVTQGNNSATTLNLGGVFDLAADAVSGAHLFGPSATGGREAVLAFGRDLLGAVAGDDFEQLARADGGAWLGMLLGDKVRDAAGDDALYAQASAAIDAAFRATRGGTGNPERSVAAVLAAGLGVLDVPAPVVAAVEADLTASLAGGASSAAALGSARKLLAAHGYDSTSAAGAFLNGTAADLIDTPRDAARAALAAGAATTPQAALEAAVASFATDRGVSASQAASLASQTWALGNAASGRYRVFAGTHRFLGHADAMIASLGLAGLDPVSANAEVQIVSDGNLTVSQAVDFGNVAITPNAFLDIGTGVLPVWQSGAHAGTLTLKAAGTLAINASVRDGKTRRFSTLSGFLGGMQADGKSEYAADGTGSWAINLVAGADAAAADPLGVIAGGSGDIVIANNAVVRTGTADIQLAAAKDITLAGAGASIQTIGTVADLAFRNAVRLARTASLMGHGGGDIRVDAGGSLTGAGGAVASVSDWLARRGSVDADGTIERVGGTASNPAWYLQPASFGQGIATLGGGDLAVTVGGSVRNVVLATPTAGGIRGEIGDPALAQNRFVTGGGDLSVTAGGEVAGSTLYVGAGSGRVDAASVAATAGAAPVRVALGDATLRVSALGDVNLLDIFNPTLEGTQVGDGPYFSTYGAGSGLAALSAVGSVSLGSFSFGPARLALTAPDGGVTVGGGVLLPDPSTALSLMAGQDVAFEAAMVMSGLDPEAIPLPSRPVENNPSFEIGALAPVPAAAVSDTVATVVSAHGDVIGPDHRAAGSAIALESTLPVSVYAGGDIRDFSFVATHANDDQVSRLTAGGDLYFQPKVTPGTGELLNTSDVGLFVDGPGRITVSAGGSVDLANSLGIVSRGNIDNAYLPERAASIEVLAGTNGADYGALLALARPGDAVGGDVFDQTMIDVLSAQAGRAVSLASVLGDPANATLASRRDGSRAELQRWYGRYDAALVDFMRQRSGNPALDAAAAQAAFAALPANEQQGFYASQRPVLDEILFATLRYSGRIGDALGAGTRGYAPGYAALDATFADGGEGNIEGFLSQFKTLQDVETAYSLQSANRAPADQEHATAIALLAPHGAVNIGVPGGVVGDPTRTGMVAIGKGDVNVVARDDIEVGPSRIFTLGGGAIQGWSSLADIDGGSAAKTAAATPPPTLRPKGDSFELDVSGSVAGGGIATLKKTPDVRNAPVRLYAPNGAVDAGDAGIRVSGDLEIGAQQIIGADNISVGGSLSSSAAPPPPAAPVAAPVASTASDAVDSANELLENSPTAAGPSGASSLLTVEVLAMGDARCDEAARQRGECPAEGKDTDR</sequence>